<dbReference type="SUPFAM" id="SSF55347">
    <property type="entry name" value="Glyceraldehyde-3-phosphate dehydrogenase-like, C-terminal domain"/>
    <property type="match status" value="1"/>
</dbReference>
<name>A0A367CF09_9ENTE</name>
<dbReference type="InterPro" id="IPR055170">
    <property type="entry name" value="GFO_IDH_MocA-like_dom"/>
</dbReference>
<feature type="domain" description="Gfo/Idh/MocA-like oxidoreductase N-terminal" evidence="1">
    <location>
        <begin position="7"/>
        <end position="122"/>
    </location>
</feature>
<sequence length="356" mass="40920">MTTQKKINMGIIGYGFMGQTHATMIDESEYMHLVGIADIDPNRFKEVKGAVETYASADELLKNNEIETVIIAIPNHLHLDMVKKVADAKKDIIIEKPAAMNAKEFEEMWEYAKKAGVRFTIHHQRRFDKDYRIAKEIFDSNTLGKVYTIKSSLYGFNGNMHDWHIYPEYGGGMLYDWGVHLLDQMLWMIPGKLKTVFADVKNVINKDVDDYFNIQLYFENGITAQIELGTYFLNVKEKWFEHHWFIGGDKGSANIDGFNPKGSIVRTSELLTNVPNKISMTAAGPTRSFGNPPKGRIVEEALPSVDVNHKMYFDHYYQYVLGNEEVFVKPEEILRLMKLVDTIRISSQQHQSVDFE</sequence>
<dbReference type="InterPro" id="IPR000683">
    <property type="entry name" value="Gfo/Idh/MocA-like_OxRdtase_N"/>
</dbReference>
<dbReference type="SUPFAM" id="SSF51735">
    <property type="entry name" value="NAD(P)-binding Rossmann-fold domains"/>
    <property type="match status" value="1"/>
</dbReference>
<dbReference type="GO" id="GO:0000166">
    <property type="term" value="F:nucleotide binding"/>
    <property type="evidence" value="ECO:0007669"/>
    <property type="project" value="InterPro"/>
</dbReference>
<proteinExistence type="predicted"/>
<dbReference type="PANTHER" id="PTHR43708:SF8">
    <property type="entry name" value="OXIDOREDUCTASE"/>
    <property type="match status" value="1"/>
</dbReference>
<dbReference type="InterPro" id="IPR051317">
    <property type="entry name" value="Gfo/Idh/MocA_oxidoreduct"/>
</dbReference>
<gene>
    <name evidence="3" type="ORF">EA71_01964</name>
</gene>
<dbReference type="Pfam" id="PF01408">
    <property type="entry name" value="GFO_IDH_MocA"/>
    <property type="match status" value="1"/>
</dbReference>
<dbReference type="PANTHER" id="PTHR43708">
    <property type="entry name" value="CONSERVED EXPRESSED OXIDOREDUCTASE (EUROFUNG)"/>
    <property type="match status" value="1"/>
</dbReference>
<dbReference type="Gene3D" id="3.40.50.720">
    <property type="entry name" value="NAD(P)-binding Rossmann-like Domain"/>
    <property type="match status" value="1"/>
</dbReference>
<dbReference type="Proteomes" id="UP000252797">
    <property type="component" value="Unassembled WGS sequence"/>
</dbReference>
<dbReference type="RefSeq" id="WP_113846011.1">
    <property type="nucleotide sequence ID" value="NZ_LEPB01000004.1"/>
</dbReference>
<organism evidence="3 4">
    <name type="scientific">Enterococcus durans</name>
    <dbReference type="NCBI Taxonomy" id="53345"/>
    <lineage>
        <taxon>Bacteria</taxon>
        <taxon>Bacillati</taxon>
        <taxon>Bacillota</taxon>
        <taxon>Bacilli</taxon>
        <taxon>Lactobacillales</taxon>
        <taxon>Enterococcaceae</taxon>
        <taxon>Enterococcus</taxon>
    </lineage>
</organism>
<dbReference type="InterPro" id="IPR036291">
    <property type="entry name" value="NAD(P)-bd_dom_sf"/>
</dbReference>
<comment type="caution">
    <text evidence="3">The sequence shown here is derived from an EMBL/GenBank/DDBJ whole genome shotgun (WGS) entry which is preliminary data.</text>
</comment>
<dbReference type="EMBL" id="LEPB01000004">
    <property type="protein sequence ID" value="RCA11209.1"/>
    <property type="molecule type" value="Genomic_DNA"/>
</dbReference>
<reference evidence="3 4" key="1">
    <citation type="submission" date="2015-06" db="EMBL/GenBank/DDBJ databases">
        <title>The Genome Sequence of Enterococcus durans 4EA1.</title>
        <authorList>
            <consortium name="The Broad Institute Genomics Platform"/>
            <consortium name="The Broad Institute Genome Sequencing Center for Infectious Disease"/>
            <person name="Earl A.M."/>
            <person name="Van Tyne D."/>
            <person name="Lebreton F."/>
            <person name="Saavedra J.T."/>
            <person name="Gilmore M.S."/>
            <person name="Manson Mcguire A."/>
            <person name="Clock S."/>
            <person name="Crupain M."/>
            <person name="Rangan U."/>
            <person name="Young S."/>
            <person name="Abouelleil A."/>
            <person name="Cao P."/>
            <person name="Chapman S.B."/>
            <person name="Griggs A."/>
            <person name="Priest M."/>
            <person name="Shea T."/>
            <person name="Wortman J."/>
            <person name="Nusbaum C."/>
            <person name="Birren B."/>
        </authorList>
    </citation>
    <scope>NUCLEOTIDE SEQUENCE [LARGE SCALE GENOMIC DNA]</scope>
    <source>
        <strain evidence="3 4">4EA1</strain>
    </source>
</reference>
<dbReference type="Gene3D" id="3.30.360.10">
    <property type="entry name" value="Dihydrodipicolinate Reductase, domain 2"/>
    <property type="match status" value="1"/>
</dbReference>
<dbReference type="AlphaFoldDB" id="A0A367CF09"/>
<evidence type="ECO:0000259" key="2">
    <source>
        <dbReference type="Pfam" id="PF22725"/>
    </source>
</evidence>
<evidence type="ECO:0000259" key="1">
    <source>
        <dbReference type="Pfam" id="PF01408"/>
    </source>
</evidence>
<evidence type="ECO:0008006" key="5">
    <source>
        <dbReference type="Google" id="ProtNLM"/>
    </source>
</evidence>
<feature type="domain" description="GFO/IDH/MocA-like oxidoreductase" evidence="2">
    <location>
        <begin position="131"/>
        <end position="253"/>
    </location>
</feature>
<protein>
    <recommendedName>
        <fullName evidence="5">Gfo/Idh/MocA family oxidoreductase</fullName>
    </recommendedName>
</protein>
<evidence type="ECO:0000313" key="3">
    <source>
        <dbReference type="EMBL" id="RCA11209.1"/>
    </source>
</evidence>
<dbReference type="Pfam" id="PF22725">
    <property type="entry name" value="GFO_IDH_MocA_C3"/>
    <property type="match status" value="1"/>
</dbReference>
<accession>A0A367CF09</accession>
<evidence type="ECO:0000313" key="4">
    <source>
        <dbReference type="Proteomes" id="UP000252797"/>
    </source>
</evidence>